<dbReference type="Gene3D" id="3.20.20.370">
    <property type="entry name" value="Glycoside hydrolase/deacetylase"/>
    <property type="match status" value="1"/>
</dbReference>
<feature type="non-terminal residue" evidence="1">
    <location>
        <position position="1"/>
    </location>
</feature>
<proteinExistence type="predicted"/>
<name>A0A382WBL8_9ZZZZ</name>
<organism evidence="1">
    <name type="scientific">marine metagenome</name>
    <dbReference type="NCBI Taxonomy" id="408172"/>
    <lineage>
        <taxon>unclassified sequences</taxon>
        <taxon>metagenomes</taxon>
        <taxon>ecological metagenomes</taxon>
    </lineage>
</organism>
<dbReference type="GO" id="GO:0005975">
    <property type="term" value="P:carbohydrate metabolic process"/>
    <property type="evidence" value="ECO:0007669"/>
    <property type="project" value="InterPro"/>
</dbReference>
<dbReference type="SUPFAM" id="SSF88713">
    <property type="entry name" value="Glycoside hydrolase/deacetylase"/>
    <property type="match status" value="1"/>
</dbReference>
<protein>
    <recommendedName>
        <fullName evidence="2">NodB homology domain-containing protein</fullName>
    </recommendedName>
</protein>
<dbReference type="AlphaFoldDB" id="A0A382WBL8"/>
<accession>A0A382WBL8</accession>
<gene>
    <name evidence="1" type="ORF">METZ01_LOCUS408868</name>
</gene>
<reference evidence="1" key="1">
    <citation type="submission" date="2018-05" db="EMBL/GenBank/DDBJ databases">
        <authorList>
            <person name="Lanie J.A."/>
            <person name="Ng W.-L."/>
            <person name="Kazmierczak K.M."/>
            <person name="Andrzejewski T.M."/>
            <person name="Davidsen T.M."/>
            <person name="Wayne K.J."/>
            <person name="Tettelin H."/>
            <person name="Glass J.I."/>
            <person name="Rusch D."/>
            <person name="Podicherti R."/>
            <person name="Tsui H.-C.T."/>
            <person name="Winkler M.E."/>
        </authorList>
    </citation>
    <scope>NUCLEOTIDE SEQUENCE</scope>
</reference>
<dbReference type="InterPro" id="IPR011330">
    <property type="entry name" value="Glyco_hydro/deAcase_b/a-brl"/>
</dbReference>
<dbReference type="EMBL" id="UINC01158457">
    <property type="protein sequence ID" value="SVD56014.1"/>
    <property type="molecule type" value="Genomic_DNA"/>
</dbReference>
<evidence type="ECO:0008006" key="2">
    <source>
        <dbReference type="Google" id="ProtNLM"/>
    </source>
</evidence>
<evidence type="ECO:0000313" key="1">
    <source>
        <dbReference type="EMBL" id="SVD56014.1"/>
    </source>
</evidence>
<sequence>VEISALEERELTERSYRYWTEKLDDYMYFQIDYEWGYHPYIAPDDVYEIWQTEFDMARQEGTVFILTMHPQVIGHRSRIVILERLIEYMRGHDARFATLGEIARYVKAH</sequence>